<dbReference type="Proteomes" id="UP000256690">
    <property type="component" value="Unassembled WGS sequence"/>
</dbReference>
<dbReference type="CDD" id="cd01065">
    <property type="entry name" value="NAD_bind_Shikimate_DH"/>
    <property type="match status" value="1"/>
</dbReference>
<accession>A0A3D8RQV8</accession>
<evidence type="ECO:0000259" key="4">
    <source>
        <dbReference type="Pfam" id="PF08501"/>
    </source>
</evidence>
<dbReference type="PANTHER" id="PTHR21089:SF1">
    <property type="entry name" value="BIFUNCTIONAL 3-DEHYDROQUINATE DEHYDRATASE_SHIKIMATE DEHYDROGENASE, CHLOROPLASTIC"/>
    <property type="match status" value="1"/>
</dbReference>
<comment type="similarity">
    <text evidence="1">In the 2nd section; belongs to the type-I 3-dehydroquinase family.</text>
</comment>
<organism evidence="5 6">
    <name type="scientific">Aspergillus mulundensis</name>
    <dbReference type="NCBI Taxonomy" id="1810919"/>
    <lineage>
        <taxon>Eukaryota</taxon>
        <taxon>Fungi</taxon>
        <taxon>Dikarya</taxon>
        <taxon>Ascomycota</taxon>
        <taxon>Pezizomycotina</taxon>
        <taxon>Eurotiomycetes</taxon>
        <taxon>Eurotiomycetidae</taxon>
        <taxon>Eurotiales</taxon>
        <taxon>Aspergillaceae</taxon>
        <taxon>Aspergillus</taxon>
        <taxon>Aspergillus subgen. Nidulantes</taxon>
    </lineage>
</organism>
<dbReference type="PANTHER" id="PTHR21089">
    <property type="entry name" value="SHIKIMATE DEHYDROGENASE"/>
    <property type="match status" value="1"/>
</dbReference>
<evidence type="ECO:0000256" key="1">
    <source>
        <dbReference type="ARBA" id="ARBA00006477"/>
    </source>
</evidence>
<dbReference type="InterPro" id="IPR013785">
    <property type="entry name" value="Aldolase_TIM"/>
</dbReference>
<dbReference type="STRING" id="1810919.A0A3D8RQV8"/>
<reference evidence="5 6" key="1">
    <citation type="journal article" date="2018" name="IMA Fungus">
        <title>IMA Genome-F 9: Draft genome sequence of Annulohypoxylon stygium, Aspergillus mulundensis, Berkeleyomyces basicola (syn. Thielaviopsis basicola), Ceratocystis smalleyi, two Cercospora beticola strains, Coleophoma cylindrospora, Fusarium fracticaudum, Phialophora cf. hyalina, and Morchella septimelata.</title>
        <authorList>
            <person name="Wingfield B.D."/>
            <person name="Bills G.F."/>
            <person name="Dong Y."/>
            <person name="Huang W."/>
            <person name="Nel W.J."/>
            <person name="Swalarsk-Parry B.S."/>
            <person name="Vaghefi N."/>
            <person name="Wilken P.M."/>
            <person name="An Z."/>
            <person name="de Beer Z.W."/>
            <person name="De Vos L."/>
            <person name="Chen L."/>
            <person name="Duong T.A."/>
            <person name="Gao Y."/>
            <person name="Hammerbacher A."/>
            <person name="Kikkert J.R."/>
            <person name="Li Y."/>
            <person name="Li H."/>
            <person name="Li K."/>
            <person name="Li Q."/>
            <person name="Liu X."/>
            <person name="Ma X."/>
            <person name="Naidoo K."/>
            <person name="Pethybridge S.J."/>
            <person name="Sun J."/>
            <person name="Steenkamp E.T."/>
            <person name="van der Nest M.A."/>
            <person name="van Wyk S."/>
            <person name="Wingfield M.J."/>
            <person name="Xiong C."/>
            <person name="Yue Q."/>
            <person name="Zhang X."/>
        </authorList>
    </citation>
    <scope>NUCLEOTIDE SEQUENCE [LARGE SCALE GENOMIC DNA]</scope>
    <source>
        <strain evidence="5 6">DSM 5745</strain>
    </source>
</reference>
<dbReference type="InterPro" id="IPR027417">
    <property type="entry name" value="P-loop_NTPase"/>
</dbReference>
<dbReference type="Gene3D" id="3.40.50.300">
    <property type="entry name" value="P-loop containing nucleotide triphosphate hydrolases"/>
    <property type="match status" value="1"/>
</dbReference>
<dbReference type="Pfam" id="PF08501">
    <property type="entry name" value="Shikimate_dh_N"/>
    <property type="match status" value="1"/>
</dbReference>
<dbReference type="InterPro" id="IPR036291">
    <property type="entry name" value="NAD(P)-bd_dom_sf"/>
</dbReference>
<dbReference type="Pfam" id="PF01202">
    <property type="entry name" value="SKI"/>
    <property type="match status" value="1"/>
</dbReference>
<dbReference type="Gene3D" id="3.40.50.720">
    <property type="entry name" value="NAD(P)-binding Rossmann-like Domain"/>
    <property type="match status" value="1"/>
</dbReference>
<proteinExistence type="inferred from homology"/>
<dbReference type="OrthoDB" id="4415835at2759"/>
<evidence type="ECO:0000259" key="3">
    <source>
        <dbReference type="Pfam" id="PF01488"/>
    </source>
</evidence>
<dbReference type="InterPro" id="IPR013708">
    <property type="entry name" value="Shikimate_DH-bd_N"/>
</dbReference>
<dbReference type="Gene3D" id="3.20.20.70">
    <property type="entry name" value="Aldolase class I"/>
    <property type="match status" value="1"/>
</dbReference>
<dbReference type="InterPro" id="IPR006151">
    <property type="entry name" value="Shikm_DH/Glu-tRNA_Rdtase"/>
</dbReference>
<dbReference type="SUPFAM" id="SSF52540">
    <property type="entry name" value="P-loop containing nucleoside triphosphate hydrolases"/>
    <property type="match status" value="1"/>
</dbReference>
<gene>
    <name evidence="5" type="ORF">DSM5745_06318</name>
</gene>
<comment type="caution">
    <text evidence="5">The sequence shown here is derived from an EMBL/GenBank/DDBJ whole genome shotgun (WGS) entry which is preliminary data.</text>
</comment>
<dbReference type="PRINTS" id="PR01100">
    <property type="entry name" value="SHIKIMTKNASE"/>
</dbReference>
<dbReference type="GeneID" id="38116688"/>
<dbReference type="InterPro" id="IPR001381">
    <property type="entry name" value="DHquinase_I"/>
</dbReference>
<feature type="domain" description="Shikimate dehydrogenase substrate binding N-terminal" evidence="4">
    <location>
        <begin position="437"/>
        <end position="517"/>
    </location>
</feature>
<dbReference type="InterPro" id="IPR046346">
    <property type="entry name" value="Aminoacid_DH-like_N_sf"/>
</dbReference>
<dbReference type="GO" id="GO:0009423">
    <property type="term" value="P:chorismate biosynthetic process"/>
    <property type="evidence" value="ECO:0007669"/>
    <property type="project" value="TreeGrafter"/>
</dbReference>
<dbReference type="Pfam" id="PF01488">
    <property type="entry name" value="Shikimate_DH"/>
    <property type="match status" value="1"/>
</dbReference>
<dbReference type="RefSeq" id="XP_026602638.1">
    <property type="nucleotide sequence ID" value="XM_026748334.1"/>
</dbReference>
<evidence type="ECO:0000256" key="2">
    <source>
        <dbReference type="ARBA" id="ARBA00009349"/>
    </source>
</evidence>
<dbReference type="Gene3D" id="3.40.50.10860">
    <property type="entry name" value="Leucine Dehydrogenase, chain A, domain 1"/>
    <property type="match status" value="1"/>
</dbReference>
<dbReference type="AlphaFoldDB" id="A0A3D8RQV8"/>
<feature type="domain" description="Quinate/shikimate 5-dehydrogenase/glutamyl-tRNA reductase" evidence="3">
    <location>
        <begin position="562"/>
        <end position="609"/>
    </location>
</feature>
<dbReference type="GO" id="GO:0019632">
    <property type="term" value="P:shikimate metabolic process"/>
    <property type="evidence" value="ECO:0007669"/>
    <property type="project" value="TreeGrafter"/>
</dbReference>
<dbReference type="InterPro" id="IPR022893">
    <property type="entry name" value="Shikimate_DH_fam"/>
</dbReference>
<dbReference type="GO" id="GO:0004764">
    <property type="term" value="F:shikimate 3-dehydrogenase (NADP+) activity"/>
    <property type="evidence" value="ECO:0007669"/>
    <property type="project" value="InterPro"/>
</dbReference>
<dbReference type="SUPFAM" id="SSF51735">
    <property type="entry name" value="NAD(P)-binding Rossmann-fold domains"/>
    <property type="match status" value="1"/>
</dbReference>
<comment type="similarity">
    <text evidence="2">In the N-terminal section; belongs to the shikimate kinase family.</text>
</comment>
<protein>
    <submittedName>
        <fullName evidence="5">Uncharacterized protein</fullName>
    </submittedName>
</protein>
<evidence type="ECO:0000313" key="5">
    <source>
        <dbReference type="EMBL" id="RDW76326.1"/>
    </source>
</evidence>
<keyword evidence="6" id="KW-1185">Reference proteome</keyword>
<dbReference type="GO" id="GO:0003855">
    <property type="term" value="F:3-dehydroquinate dehydratase activity"/>
    <property type="evidence" value="ECO:0007669"/>
    <property type="project" value="InterPro"/>
</dbReference>
<evidence type="ECO:0000313" key="6">
    <source>
        <dbReference type="Proteomes" id="UP000256690"/>
    </source>
</evidence>
<name>A0A3D8RQV8_9EURO</name>
<dbReference type="InterPro" id="IPR031322">
    <property type="entry name" value="Shikimate/glucono_kinase"/>
</dbReference>
<dbReference type="Pfam" id="PF01487">
    <property type="entry name" value="DHquinase_I"/>
    <property type="match status" value="1"/>
</dbReference>
<dbReference type="EMBL" id="PVWQ01000007">
    <property type="protein sequence ID" value="RDW76326.1"/>
    <property type="molecule type" value="Genomic_DNA"/>
</dbReference>
<sequence>MALSSTTRRFEADATLVLVGFHGAGKKTLGIIASVALRRQFVDFQAVFRQELGSPQAYIAANGLAKYRAVESELLEGLLKRCDKGHVIVGLGGIPSDQQRVLLQAFARHHPVVYVRREDSDLRQFVTASQNKFERFLLVGNAFFEACSNFDFFNLTLSDVQHTHGRILPSSLKLKEAERVFVRFLNQIYGRPQRALFSSDPLSSSRTFTLQLPLSWLDSREDFEALDSGADAVTLLVDFDAVGQVGLQGRLARSMALLRMHSRILIIVEPQLPDPSDRRSGDALEMLLRLVPDAMACPIACARDVLEKLNASKGNTTAIATHHQPTPLGPSGNQQSTLCTLLKQAQALGFGAVRLTGRSTSSDDTSACVALRHNLLSHVEIPLSMYNTGLAGRASVCFNPVLSPVVLPDSGSAGVTLPEAQQALTACFMRTSKRFVIIGQATQNSLSPTLHNAAYLACGMPYSYGMFKPDDFSEVEGLLADPSCGGLTISLPHKTAILEYLDEISPDARDINAVNTVVLERRHNADGGDTEVVTRKGYNTDYIGLRNCIQKHLSPANAIREGTTALVIGAGGMARAAIYACYVLGIRRICIYNRTAANAEALAEYYHQLAAKQGQTLRLEILRSASDAWPAGFRLPTIIVSCLPVREVGGSTLVNLRISRDWLQSTTGGVFLEIAYGPRRTALLEQVLAETSTGWVVVDGLSLLVEQGIAQYELFTKRPAPVIRIQLLHIDLGKPTRHNREQLILLVPVPHVPRSPAGRPRFRIDLLEEEAEPAIGLGIDLDAVDHEALRDGRLELGDGARGVGRDVAREPVAAVHDERALVHACFRPRDEVSVVQAAGPGRVDDGVGVED</sequence>
<dbReference type="SUPFAM" id="SSF53223">
    <property type="entry name" value="Aminoacid dehydrogenase-like, N-terminal domain"/>
    <property type="match status" value="1"/>
</dbReference>